<feature type="region of interest" description="Disordered" evidence="1">
    <location>
        <begin position="500"/>
        <end position="581"/>
    </location>
</feature>
<dbReference type="Pfam" id="PF05548">
    <property type="entry name" value="Peptidase_M11"/>
    <property type="match status" value="1"/>
</dbReference>
<feature type="compositionally biased region" description="Pro residues" evidence="1">
    <location>
        <begin position="502"/>
        <end position="548"/>
    </location>
</feature>
<proteinExistence type="predicted"/>
<protein>
    <recommendedName>
        <fullName evidence="2">Peptidase M11 gametolysin domain-containing protein</fullName>
    </recommendedName>
</protein>
<dbReference type="AlphaFoldDB" id="A0A9W6BSE3"/>
<dbReference type="Proteomes" id="UP001165080">
    <property type="component" value="Unassembled WGS sequence"/>
</dbReference>
<evidence type="ECO:0000256" key="1">
    <source>
        <dbReference type="SAM" id="MobiDB-lite"/>
    </source>
</evidence>
<gene>
    <name evidence="3" type="primary">PLESTB001732</name>
    <name evidence="3" type="ORF">PLESTB_001199900</name>
</gene>
<evidence type="ECO:0000313" key="3">
    <source>
        <dbReference type="EMBL" id="GLC57213.1"/>
    </source>
</evidence>
<accession>A0A9W6BSE3</accession>
<reference evidence="3 4" key="1">
    <citation type="journal article" date="2023" name="Commun. Biol.">
        <title>Reorganization of the ancestral sex-determining regions during the evolution of trioecy in Pleodorina starrii.</title>
        <authorList>
            <person name="Takahashi K."/>
            <person name="Suzuki S."/>
            <person name="Kawai-Toyooka H."/>
            <person name="Yamamoto K."/>
            <person name="Hamaji T."/>
            <person name="Ootsuki R."/>
            <person name="Yamaguchi H."/>
            <person name="Kawachi M."/>
            <person name="Higashiyama T."/>
            <person name="Nozaki H."/>
        </authorList>
    </citation>
    <scope>NUCLEOTIDE SEQUENCE [LARGE SCALE GENOMIC DNA]</scope>
    <source>
        <strain evidence="3 4">NIES-4479</strain>
    </source>
</reference>
<feature type="domain" description="Peptidase M11 gametolysin" evidence="2">
    <location>
        <begin position="160"/>
        <end position="461"/>
    </location>
</feature>
<dbReference type="EMBL" id="BRXU01000018">
    <property type="protein sequence ID" value="GLC57213.1"/>
    <property type="molecule type" value="Genomic_DNA"/>
</dbReference>
<name>A0A9W6BSE3_9CHLO</name>
<sequence>MYTTIHEGTCLNRASAPSRKRTRQNPTWATCAGKIWPSSPAPGGPTIDVVGQLTFVDTHDGNERYALIDAEGQVTPFSANFKPPEVDKNEQEIETGAIVGMTCTVGSLGYCPGCNYTANPSCTCEDEGTPACASAKQTDVSLVKSAYQVAAMESPITRQRLLVMILDYSNCGFAPTLDEVTATKLYLGPNRDGQGGVAKQFELCSYGKLTLSANGFRAAKIAPVCSTAVTASCSWWAISAGADNAAKKALGAQFYNFTHYTYVVPPGLQSVCPWAGLALLPGRQTWLQTSSYGVYRWGTVMQESIHNYGLWHSWRNGIEYEDYSTAMGRGDACPSAPEISRMGWATPAVGGGAINSAVLPLAGPRSWTLPATYLTGDNNYLRIQPDWLPAYAATETAKNLYIALRVAKSGDAALGSFYANKLNVHEVNATMEDVYPIKSPNADRRIALISGVDPMATRILAAYNLVVYAGSWAGTDIIRVHLCRFSVNASECPPLAVIENRPPLPPSPRPPPPSPTPPPPPSPVPPSPPPPPPSPKPPAPPPPSPRPSSPRKMAPSPRSPPFAKPLPSPRKPPRPPTIGRR</sequence>
<dbReference type="InterPro" id="IPR008752">
    <property type="entry name" value="Peptidase_M11"/>
</dbReference>
<evidence type="ECO:0000259" key="2">
    <source>
        <dbReference type="Pfam" id="PF05548"/>
    </source>
</evidence>
<comment type="caution">
    <text evidence="3">The sequence shown here is derived from an EMBL/GenBank/DDBJ whole genome shotgun (WGS) entry which is preliminary data.</text>
</comment>
<evidence type="ECO:0000313" key="4">
    <source>
        <dbReference type="Proteomes" id="UP001165080"/>
    </source>
</evidence>
<keyword evidence="4" id="KW-1185">Reference proteome</keyword>
<dbReference type="PRINTS" id="PR01217">
    <property type="entry name" value="PRICHEXTENSN"/>
</dbReference>
<feature type="compositionally biased region" description="Pro residues" evidence="1">
    <location>
        <begin position="557"/>
        <end position="581"/>
    </location>
</feature>
<organism evidence="3 4">
    <name type="scientific">Pleodorina starrii</name>
    <dbReference type="NCBI Taxonomy" id="330485"/>
    <lineage>
        <taxon>Eukaryota</taxon>
        <taxon>Viridiplantae</taxon>
        <taxon>Chlorophyta</taxon>
        <taxon>core chlorophytes</taxon>
        <taxon>Chlorophyceae</taxon>
        <taxon>CS clade</taxon>
        <taxon>Chlamydomonadales</taxon>
        <taxon>Volvocaceae</taxon>
        <taxon>Pleodorina</taxon>
    </lineage>
</organism>